<reference evidence="2 3" key="2">
    <citation type="journal article" date="2012" name="PLoS Pathog.">
        <title>Diverse lifestyles and strategies of plant pathogenesis encoded in the genomes of eighteen Dothideomycetes fungi.</title>
        <authorList>
            <person name="Ohm R.A."/>
            <person name="Feau N."/>
            <person name="Henrissat B."/>
            <person name="Schoch C.L."/>
            <person name="Horwitz B.A."/>
            <person name="Barry K.W."/>
            <person name="Condon B.J."/>
            <person name="Copeland A.C."/>
            <person name="Dhillon B."/>
            <person name="Glaser F."/>
            <person name="Hesse C.N."/>
            <person name="Kosti I."/>
            <person name="LaButti K."/>
            <person name="Lindquist E.A."/>
            <person name="Lucas S."/>
            <person name="Salamov A.A."/>
            <person name="Bradshaw R.E."/>
            <person name="Ciuffetti L."/>
            <person name="Hamelin R.C."/>
            <person name="Kema G.H.J."/>
            <person name="Lawrence C."/>
            <person name="Scott J.A."/>
            <person name="Spatafora J.W."/>
            <person name="Turgeon B.G."/>
            <person name="de Wit P.J.G.M."/>
            <person name="Zhong S."/>
            <person name="Goodwin S.B."/>
            <person name="Grigoriev I.V."/>
        </authorList>
    </citation>
    <scope>NUCLEOTIDE SEQUENCE [LARGE SCALE GENOMIC DNA]</scope>
    <source>
        <strain evidence="3">NZE10 / CBS 128990</strain>
    </source>
</reference>
<sequence length="396" mass="44678">MPEHPHMCDYTTSRRHMLDNTTEHNAERCRTSLHPESAIMQRSSILVLNDDILVLICDALRPKPSPLLEGQWRYHDPNPLAGLAALSATCKRLRDLVSPSLFRRVKLGRGHWTWDDVRRALTLPPPSRHIQHFTLDIFAHHKDHQGPEKPQPDLELAAALARFLNGLPRLQIIRFTIPDECHELFKEAFQASAIQLSTVKTLRTTWTTQWLVRHCSAVDVLAIDAATARDSGGFPEVLSQTTNLKHLELDTHWNFQDLGSIRKIAPELEVLAISRNVRPYHDAFERMIPTISTFSKLRVLALGSVDQLGVPGLSRRPRCGNAYHGPGGKALRERLANERIVASQTIATNVFGACIELRELWISDYAKYTVTRNGDGSVAHIHMSGERRPKPTEAAY</sequence>
<dbReference type="SUPFAM" id="SSF52047">
    <property type="entry name" value="RNI-like"/>
    <property type="match status" value="1"/>
</dbReference>
<reference evidence="3" key="1">
    <citation type="journal article" date="2012" name="PLoS Genet.">
        <title>The genomes of the fungal plant pathogens Cladosporium fulvum and Dothistroma septosporum reveal adaptation to different hosts and lifestyles but also signatures of common ancestry.</title>
        <authorList>
            <person name="de Wit P.J.G.M."/>
            <person name="van der Burgt A."/>
            <person name="Oekmen B."/>
            <person name="Stergiopoulos I."/>
            <person name="Abd-Elsalam K.A."/>
            <person name="Aerts A.L."/>
            <person name="Bahkali A.H."/>
            <person name="Beenen H.G."/>
            <person name="Chettri P."/>
            <person name="Cox M.P."/>
            <person name="Datema E."/>
            <person name="de Vries R.P."/>
            <person name="Dhillon B."/>
            <person name="Ganley A.R."/>
            <person name="Griffiths S.A."/>
            <person name="Guo Y."/>
            <person name="Hamelin R.C."/>
            <person name="Henrissat B."/>
            <person name="Kabir M.S."/>
            <person name="Jashni M.K."/>
            <person name="Kema G."/>
            <person name="Klaubauf S."/>
            <person name="Lapidus A."/>
            <person name="Levasseur A."/>
            <person name="Lindquist E."/>
            <person name="Mehrabi R."/>
            <person name="Ohm R.A."/>
            <person name="Owen T.J."/>
            <person name="Salamov A."/>
            <person name="Schwelm A."/>
            <person name="Schijlen E."/>
            <person name="Sun H."/>
            <person name="van den Burg H.A."/>
            <person name="van Ham R.C.H.J."/>
            <person name="Zhang S."/>
            <person name="Goodwin S.B."/>
            <person name="Grigoriev I.V."/>
            <person name="Collemare J."/>
            <person name="Bradshaw R.E."/>
        </authorList>
    </citation>
    <scope>NUCLEOTIDE SEQUENCE [LARGE SCALE GENOMIC DNA]</scope>
    <source>
        <strain evidence="3">NZE10 / CBS 128990</strain>
    </source>
</reference>
<dbReference type="eggNOG" id="ENOG502TKCF">
    <property type="taxonomic scope" value="Eukaryota"/>
</dbReference>
<proteinExistence type="predicted"/>
<organism evidence="2 3">
    <name type="scientific">Dothistroma septosporum (strain NZE10 / CBS 128990)</name>
    <name type="common">Red band needle blight fungus</name>
    <name type="synonym">Mycosphaerella pini</name>
    <dbReference type="NCBI Taxonomy" id="675120"/>
    <lineage>
        <taxon>Eukaryota</taxon>
        <taxon>Fungi</taxon>
        <taxon>Dikarya</taxon>
        <taxon>Ascomycota</taxon>
        <taxon>Pezizomycotina</taxon>
        <taxon>Dothideomycetes</taxon>
        <taxon>Dothideomycetidae</taxon>
        <taxon>Mycosphaerellales</taxon>
        <taxon>Mycosphaerellaceae</taxon>
        <taxon>Dothistroma</taxon>
    </lineage>
</organism>
<accession>N1PLP1</accession>
<protein>
    <recommendedName>
        <fullName evidence="4">F-box domain-containing protein</fullName>
    </recommendedName>
</protein>
<gene>
    <name evidence="2" type="ORF">DOTSEDRAFT_73125</name>
</gene>
<feature type="compositionally biased region" description="Basic and acidic residues" evidence="1">
    <location>
        <begin position="383"/>
        <end position="396"/>
    </location>
</feature>
<dbReference type="OrthoDB" id="3626004at2759"/>
<dbReference type="OMA" id="VFGACIN"/>
<keyword evidence="3" id="KW-1185">Reference proteome</keyword>
<evidence type="ECO:0008006" key="4">
    <source>
        <dbReference type="Google" id="ProtNLM"/>
    </source>
</evidence>
<name>N1PLP1_DOTSN</name>
<evidence type="ECO:0000313" key="2">
    <source>
        <dbReference type="EMBL" id="EME42201.1"/>
    </source>
</evidence>
<evidence type="ECO:0000256" key="1">
    <source>
        <dbReference type="SAM" id="MobiDB-lite"/>
    </source>
</evidence>
<dbReference type="Gene3D" id="3.80.10.10">
    <property type="entry name" value="Ribonuclease Inhibitor"/>
    <property type="match status" value="1"/>
</dbReference>
<dbReference type="HOGENOM" id="CLU_696435_0_0_1"/>
<feature type="region of interest" description="Disordered" evidence="1">
    <location>
        <begin position="377"/>
        <end position="396"/>
    </location>
</feature>
<dbReference type="InterPro" id="IPR032675">
    <property type="entry name" value="LRR_dom_sf"/>
</dbReference>
<dbReference type="AlphaFoldDB" id="N1PLP1"/>
<dbReference type="Proteomes" id="UP000016933">
    <property type="component" value="Unassembled WGS sequence"/>
</dbReference>
<evidence type="ECO:0000313" key="3">
    <source>
        <dbReference type="Proteomes" id="UP000016933"/>
    </source>
</evidence>
<dbReference type="EMBL" id="KB446541">
    <property type="protein sequence ID" value="EME42201.1"/>
    <property type="molecule type" value="Genomic_DNA"/>
</dbReference>